<dbReference type="Pfam" id="PF01753">
    <property type="entry name" value="zf-MYND"/>
    <property type="match status" value="1"/>
</dbReference>
<dbReference type="PROSITE" id="PS50865">
    <property type="entry name" value="ZF_MYND_2"/>
    <property type="match status" value="1"/>
</dbReference>
<dbReference type="Gene3D" id="6.10.140.2220">
    <property type="match status" value="1"/>
</dbReference>
<keyword evidence="2 4" id="KW-0863">Zinc-finger</keyword>
<dbReference type="STRING" id="1314776.A0A166DP86"/>
<evidence type="ECO:0000256" key="3">
    <source>
        <dbReference type="ARBA" id="ARBA00022833"/>
    </source>
</evidence>
<keyword evidence="7" id="KW-1185">Reference proteome</keyword>
<dbReference type="InterPro" id="IPR024119">
    <property type="entry name" value="TF_DEAF-1"/>
</dbReference>
<evidence type="ECO:0000313" key="7">
    <source>
        <dbReference type="Proteomes" id="UP000076798"/>
    </source>
</evidence>
<dbReference type="PANTHER" id="PTHR10237">
    <property type="entry name" value="DEFORMED EPIDERMAL AUTOREGULATORY FACTOR 1 HOMOLOG SUPPRESSIN"/>
    <property type="match status" value="1"/>
</dbReference>
<protein>
    <recommendedName>
        <fullName evidence="5">MYND-type domain-containing protein</fullName>
    </recommendedName>
</protein>
<dbReference type="SUPFAM" id="SSF144232">
    <property type="entry name" value="HIT/MYND zinc finger-like"/>
    <property type="match status" value="1"/>
</dbReference>
<dbReference type="InterPro" id="IPR024047">
    <property type="entry name" value="MM3350-like_sf"/>
</dbReference>
<evidence type="ECO:0000256" key="1">
    <source>
        <dbReference type="ARBA" id="ARBA00022723"/>
    </source>
</evidence>
<name>A0A166DP86_9AGAM</name>
<organism evidence="6 7">
    <name type="scientific">Sistotremastrum suecicum HHB10207 ss-3</name>
    <dbReference type="NCBI Taxonomy" id="1314776"/>
    <lineage>
        <taxon>Eukaryota</taxon>
        <taxon>Fungi</taxon>
        <taxon>Dikarya</taxon>
        <taxon>Basidiomycota</taxon>
        <taxon>Agaricomycotina</taxon>
        <taxon>Agaricomycetes</taxon>
        <taxon>Sistotremastrales</taxon>
        <taxon>Sistotremastraceae</taxon>
        <taxon>Sistotremastrum</taxon>
    </lineage>
</organism>
<sequence length="427" mass="49024">MPPRSSKPRPKPKFVRLHPDDPADLLDPVFLEDPAEFVPYGNDFGETVCWGLKPYDKYGYEVSNQIFEAMRKMQAQMPYLEWHLPPPENQFVNALIKKKEADLASLHIDHLRRRDFVLKIYMPDIPKTLRSLDDIKRHRRRVALGEELIYRRFKVSGGINLEAFQDKSELCLFNRDRNAHAYLFTDLSDGAGFGPRDASTIDISHKDGVGYEFLHADEYVLAHLVQSECEVFEYLYDYGDNWVHRVQVDAILSVEDSDGALWYLKDEKEAIEMMQWADNYQGKAVNGKYDLFHFSLAIEETQADVSEALSSAASVRSGGKTFIQQMTPSFDPMSMFGGFPSRKPLKKGESIARTFDERTVHPSLPSYMQETVSDRRDKAKIALCATCGTTHELKACSRCRKMWYCGGEHQKQHWKTHKRDCVAAEAS</sequence>
<evidence type="ECO:0000256" key="4">
    <source>
        <dbReference type="PROSITE-ProRule" id="PRU00134"/>
    </source>
</evidence>
<gene>
    <name evidence="6" type="ORF">SISSUDRAFT_1061682</name>
</gene>
<keyword evidence="3" id="KW-0862">Zinc</keyword>
<dbReference type="SUPFAM" id="SSF159941">
    <property type="entry name" value="MM3350-like"/>
    <property type="match status" value="1"/>
</dbReference>
<reference evidence="6 7" key="1">
    <citation type="journal article" date="2016" name="Mol. Biol. Evol.">
        <title>Comparative Genomics of Early-Diverging Mushroom-Forming Fungi Provides Insights into the Origins of Lignocellulose Decay Capabilities.</title>
        <authorList>
            <person name="Nagy L.G."/>
            <person name="Riley R."/>
            <person name="Tritt A."/>
            <person name="Adam C."/>
            <person name="Daum C."/>
            <person name="Floudas D."/>
            <person name="Sun H."/>
            <person name="Yadav J.S."/>
            <person name="Pangilinan J."/>
            <person name="Larsson K.H."/>
            <person name="Matsuura K."/>
            <person name="Barry K."/>
            <person name="Labutti K."/>
            <person name="Kuo R."/>
            <person name="Ohm R.A."/>
            <person name="Bhattacharya S.S."/>
            <person name="Shirouzu T."/>
            <person name="Yoshinaga Y."/>
            <person name="Martin F.M."/>
            <person name="Grigoriev I.V."/>
            <person name="Hibbett D.S."/>
        </authorList>
    </citation>
    <scope>NUCLEOTIDE SEQUENCE [LARGE SCALE GENOMIC DNA]</scope>
    <source>
        <strain evidence="6 7">HHB10207 ss-3</strain>
    </source>
</reference>
<dbReference type="GO" id="GO:0008270">
    <property type="term" value="F:zinc ion binding"/>
    <property type="evidence" value="ECO:0007669"/>
    <property type="project" value="UniProtKB-KW"/>
</dbReference>
<dbReference type="EMBL" id="KV428057">
    <property type="protein sequence ID" value="KZT38749.1"/>
    <property type="molecule type" value="Genomic_DNA"/>
</dbReference>
<evidence type="ECO:0000256" key="2">
    <source>
        <dbReference type="ARBA" id="ARBA00022771"/>
    </source>
</evidence>
<evidence type="ECO:0000313" key="6">
    <source>
        <dbReference type="EMBL" id="KZT38749.1"/>
    </source>
</evidence>
<keyword evidence="1" id="KW-0479">Metal-binding</keyword>
<feature type="domain" description="MYND-type" evidence="5">
    <location>
        <begin position="384"/>
        <end position="421"/>
    </location>
</feature>
<dbReference type="InterPro" id="IPR002893">
    <property type="entry name" value="Znf_MYND"/>
</dbReference>
<dbReference type="AlphaFoldDB" id="A0A166DP86"/>
<dbReference type="PROSITE" id="PS01360">
    <property type="entry name" value="ZF_MYND_1"/>
    <property type="match status" value="1"/>
</dbReference>
<dbReference type="Gene3D" id="3.10.290.30">
    <property type="entry name" value="MM3350-like"/>
    <property type="match status" value="1"/>
</dbReference>
<dbReference type="GO" id="GO:0005634">
    <property type="term" value="C:nucleus"/>
    <property type="evidence" value="ECO:0007669"/>
    <property type="project" value="TreeGrafter"/>
</dbReference>
<accession>A0A166DP86</accession>
<dbReference type="Pfam" id="PF07929">
    <property type="entry name" value="PRiA4_ORF3"/>
    <property type="match status" value="1"/>
</dbReference>
<dbReference type="GO" id="GO:0000981">
    <property type="term" value="F:DNA-binding transcription factor activity, RNA polymerase II-specific"/>
    <property type="evidence" value="ECO:0007669"/>
    <property type="project" value="TreeGrafter"/>
</dbReference>
<dbReference type="PANTHER" id="PTHR10237:SF14">
    <property type="entry name" value="MYND-TYPE DOMAIN-CONTAINING PROTEIN"/>
    <property type="match status" value="1"/>
</dbReference>
<dbReference type="Proteomes" id="UP000076798">
    <property type="component" value="Unassembled WGS sequence"/>
</dbReference>
<proteinExistence type="predicted"/>
<dbReference type="InterPro" id="IPR012912">
    <property type="entry name" value="Plasmid_pRiA4b_Orf3-like"/>
</dbReference>
<evidence type="ECO:0000259" key="5">
    <source>
        <dbReference type="PROSITE" id="PS50865"/>
    </source>
</evidence>
<dbReference type="OrthoDB" id="432970at2759"/>